<evidence type="ECO:0000256" key="5">
    <source>
        <dbReference type="ARBA" id="ARBA00022679"/>
    </source>
</evidence>
<dbReference type="KEGG" id="cprv:CYPRO_1006"/>
<dbReference type="GO" id="GO:0019288">
    <property type="term" value="P:isopentenyl diphosphate biosynthetic process, methylerythritol 4-phosphate pathway"/>
    <property type="evidence" value="ECO:0007669"/>
    <property type="project" value="UniProtKB-UniRule"/>
</dbReference>
<comment type="cofactor">
    <cofactor evidence="2 11">
        <name>a divalent metal cation</name>
        <dbReference type="ChEBI" id="CHEBI:60240"/>
    </cofactor>
</comment>
<dbReference type="InterPro" id="IPR001228">
    <property type="entry name" value="IspD"/>
</dbReference>
<feature type="site" description="Transition state stabilizer" evidence="11">
    <location>
        <position position="347"/>
    </location>
</feature>
<comment type="similarity">
    <text evidence="11">In the N-terminal section; belongs to the IspD/TarI cytidylyltransferase family. IspD subfamily.</text>
</comment>
<feature type="region of interest" description="2-C-methyl-D-erythritol 2,4-cyclodiphosphate synthase" evidence="11">
    <location>
        <begin position="216"/>
        <end position="371"/>
    </location>
</feature>
<evidence type="ECO:0000256" key="6">
    <source>
        <dbReference type="ARBA" id="ARBA00022695"/>
    </source>
</evidence>
<dbReference type="AlphaFoldDB" id="A0A345UIH9"/>
<evidence type="ECO:0000313" key="14">
    <source>
        <dbReference type="Proteomes" id="UP000254808"/>
    </source>
</evidence>
<dbReference type="UniPathway" id="UPA00056">
    <property type="reaction ID" value="UER00093"/>
</dbReference>
<dbReference type="NCBIfam" id="TIGR00151">
    <property type="entry name" value="ispF"/>
    <property type="match status" value="1"/>
</dbReference>
<dbReference type="InterPro" id="IPR036571">
    <property type="entry name" value="MECDP_synthase_sf"/>
</dbReference>
<keyword evidence="6 11" id="KW-0548">Nucleotidyltransferase</keyword>
<keyword evidence="10 11" id="KW-0511">Multifunctional enzyme</keyword>
<evidence type="ECO:0000259" key="12">
    <source>
        <dbReference type="Pfam" id="PF02542"/>
    </source>
</evidence>
<dbReference type="InterPro" id="IPR034683">
    <property type="entry name" value="IspD/TarI"/>
</dbReference>
<feature type="site" description="Transition state stabilizer" evidence="11">
    <location>
        <position position="248"/>
    </location>
</feature>
<feature type="site" description="Positions MEP for the nucleophilic attack" evidence="11">
    <location>
        <position position="137"/>
    </location>
</feature>
<dbReference type="PANTHER" id="PTHR43181:SF1">
    <property type="entry name" value="2-C-METHYL-D-ERYTHRITOL 2,4-CYCLODIPHOSPHATE SYNTHASE, CHLOROPLASTIC"/>
    <property type="match status" value="1"/>
</dbReference>
<evidence type="ECO:0000256" key="11">
    <source>
        <dbReference type="HAMAP-Rule" id="MF_01520"/>
    </source>
</evidence>
<feature type="binding site" evidence="11">
    <location>
        <position position="353"/>
    </location>
    <ligand>
        <name>4-CDP-2-C-methyl-D-erythritol 2-phosphate</name>
        <dbReference type="ChEBI" id="CHEBI:57919"/>
    </ligand>
</feature>
<reference evidence="13 14" key="1">
    <citation type="submission" date="2018-03" db="EMBL/GenBank/DDBJ databases">
        <title>Phenotypic and genomic properties of Cyclonatronum proteinivorum gen. nov., sp. nov., a haloalkaliphilic bacteroidete from soda lakes possessing Na+-translocating rhodopsin.</title>
        <authorList>
            <person name="Toshchakov S.V."/>
            <person name="Korzhenkov A."/>
            <person name="Samarov N.I."/>
            <person name="Kublanov I.V."/>
            <person name="Muntyan M.S."/>
            <person name="Sorokin D.Y."/>
        </authorList>
    </citation>
    <scope>NUCLEOTIDE SEQUENCE [LARGE SCALE GENOMIC DNA]</scope>
    <source>
        <strain evidence="13 14">Omega</strain>
    </source>
</reference>
<proteinExistence type="inferred from homology"/>
<comment type="catalytic activity">
    <reaction evidence="1 11">
        <text>4-CDP-2-C-methyl-D-erythritol 2-phosphate = 2-C-methyl-D-erythritol 2,4-cyclic diphosphate + CMP</text>
        <dbReference type="Rhea" id="RHEA:23864"/>
        <dbReference type="ChEBI" id="CHEBI:57919"/>
        <dbReference type="ChEBI" id="CHEBI:58483"/>
        <dbReference type="ChEBI" id="CHEBI:60377"/>
        <dbReference type="EC" id="4.6.1.12"/>
    </reaction>
</comment>
<feature type="binding site" evidence="11">
    <location>
        <begin position="270"/>
        <end position="272"/>
    </location>
    <ligand>
        <name>4-CDP-2-C-methyl-D-erythritol 2-phosphate</name>
        <dbReference type="ChEBI" id="CHEBI:57919"/>
    </ligand>
</feature>
<keyword evidence="7 11" id="KW-0479">Metal-binding</keyword>
<dbReference type="CDD" id="cd02516">
    <property type="entry name" value="CDP-ME_synthetase"/>
    <property type="match status" value="1"/>
</dbReference>
<comment type="function">
    <text evidence="11">Bifunctional enzyme that catalyzes the formation of 4-diphosphocytidyl-2-C-methyl-D-erythritol from CTP and 2-C-methyl-D-erythritol 4-phosphate (MEP) (IspD), and catalyzes the conversion of 4-diphosphocytidyl-2-C-methyl-D-erythritol 2-phosphate (CDP-ME2P) to 2-C-methyl-D-erythritol 2,4-cyclodiphosphate (ME-CPP) with a corresponding release of cytidine 5-monophosphate (CMP) (IspF).</text>
</comment>
<dbReference type="CDD" id="cd00554">
    <property type="entry name" value="MECDP_synthase"/>
    <property type="match status" value="1"/>
</dbReference>
<feature type="binding site" evidence="11">
    <location>
        <position position="224"/>
    </location>
    <ligand>
        <name>a divalent metal cation</name>
        <dbReference type="ChEBI" id="CHEBI:60240"/>
    </ligand>
</feature>
<dbReference type="InterPro" id="IPR003526">
    <property type="entry name" value="MECDP_synthase"/>
</dbReference>
<dbReference type="HAMAP" id="MF_00107">
    <property type="entry name" value="IspF"/>
    <property type="match status" value="1"/>
</dbReference>
<feature type="site" description="Positions MEP for the nucleophilic attack" evidence="11">
    <location>
        <position position="193"/>
    </location>
</feature>
<evidence type="ECO:0000256" key="1">
    <source>
        <dbReference type="ARBA" id="ARBA00000200"/>
    </source>
</evidence>
<protein>
    <recommendedName>
        <fullName evidence="11">Bifunctional enzyme IspD/IspF</fullName>
    </recommendedName>
    <domain>
        <recommendedName>
            <fullName evidence="11">2-C-methyl-D-erythritol 4-phosphate cytidylyltransferase</fullName>
            <ecNumber evidence="11">2.7.7.60</ecNumber>
        </recommendedName>
        <alternativeName>
            <fullName evidence="11">4-diphosphocytidyl-2C-methyl-D-erythritol synthase</fullName>
        </alternativeName>
        <alternativeName>
            <fullName evidence="11">MEP cytidylyltransferase</fullName>
            <shortName evidence="11">MCT</shortName>
        </alternativeName>
    </domain>
    <domain>
        <recommendedName>
            <fullName evidence="11">2-C-methyl-D-erythritol 2,4-cyclodiphosphate synthase</fullName>
            <shortName evidence="11">MECDP-synthase</shortName>
            <shortName evidence="11">MECPP-synthase</shortName>
            <shortName evidence="11">MECPS</shortName>
            <ecNumber evidence="11">4.6.1.12</ecNumber>
        </recommendedName>
    </domain>
</protein>
<dbReference type="GO" id="GO:0016114">
    <property type="term" value="P:terpenoid biosynthetic process"/>
    <property type="evidence" value="ECO:0007669"/>
    <property type="project" value="InterPro"/>
</dbReference>
<dbReference type="GO" id="GO:0046872">
    <property type="term" value="F:metal ion binding"/>
    <property type="evidence" value="ECO:0007669"/>
    <property type="project" value="UniProtKB-KW"/>
</dbReference>
<feature type="binding site" evidence="11">
    <location>
        <position position="222"/>
    </location>
    <ligand>
        <name>a divalent metal cation</name>
        <dbReference type="ChEBI" id="CHEBI:60240"/>
    </ligand>
</feature>
<evidence type="ECO:0000256" key="2">
    <source>
        <dbReference type="ARBA" id="ARBA00001968"/>
    </source>
</evidence>
<comment type="pathway">
    <text evidence="3 11">Isoprenoid biosynthesis; isopentenyl diphosphate biosynthesis via DXP pathway; isopentenyl diphosphate from 1-deoxy-D-xylulose 5-phosphate: step 4/6.</text>
</comment>
<dbReference type="InterPro" id="IPR020555">
    <property type="entry name" value="MECDP_synthase_CS"/>
</dbReference>
<dbReference type="SUPFAM" id="SSF69765">
    <property type="entry name" value="IpsF-like"/>
    <property type="match status" value="1"/>
</dbReference>
<accession>A0A345UIH9</accession>
<dbReference type="HAMAP" id="MF_00108">
    <property type="entry name" value="IspD"/>
    <property type="match status" value="1"/>
</dbReference>
<evidence type="ECO:0000313" key="13">
    <source>
        <dbReference type="EMBL" id="AXJ00281.1"/>
    </source>
</evidence>
<keyword evidence="5 11" id="KW-0808">Transferase</keyword>
<comment type="caution">
    <text evidence="11">Lacks conserved residue(s) required for the propagation of feature annotation.</text>
</comment>
<keyword evidence="14" id="KW-1185">Reference proteome</keyword>
<dbReference type="InterPro" id="IPR026596">
    <property type="entry name" value="IspD/F"/>
</dbReference>
<sequence>MGYSVPKVYLTIGGKTIMEHTLRVFLKLDFVSRIFVPVSPEMMERAEEIVSALNSERITLVEGGSERLYSISNALSLIEDEELTAVHDMVRPLVSTSDILKVTLAAQHSGAAILVTPSDNTLKRVDGEQQITGTADRKEIWQAQTPQVFRTSLLKEAYQQALDNNVFGTDDASLVERTGVKVSAVEGERTNIKITRKEDLDYAAFIMKKNQNKPFRIGFGYDTHRLKAGRALILGGVNIPFEKGLDGHSDADVLIHAIIDAMFGALALGDIGSHFPDTDPAFKGADSRELLREANKRIEQEGYEIGNVDATIVAEKPKLRQYIDQMRELIALDLGTDADYISVKATTSERIGFVGRQEGMSASSVVLLTKK</sequence>
<feature type="binding site" evidence="11">
    <location>
        <begin position="248"/>
        <end position="249"/>
    </location>
    <ligand>
        <name>4-CDP-2-C-methyl-D-erythritol 2-phosphate</name>
        <dbReference type="ChEBI" id="CHEBI:57919"/>
    </ligand>
</feature>
<dbReference type="PROSITE" id="PS01350">
    <property type="entry name" value="ISPF"/>
    <property type="match status" value="1"/>
</dbReference>
<keyword evidence="8 11" id="KW-0414">Isoprene biosynthesis</keyword>
<dbReference type="HAMAP" id="MF_01520">
    <property type="entry name" value="IspDF"/>
    <property type="match status" value="1"/>
</dbReference>
<dbReference type="Proteomes" id="UP000254808">
    <property type="component" value="Chromosome"/>
</dbReference>
<comment type="similarity">
    <text evidence="11">In the C-terminal section; belongs to the IspF family.</text>
</comment>
<dbReference type="InterPro" id="IPR029044">
    <property type="entry name" value="Nucleotide-diphossugar_trans"/>
</dbReference>
<feature type="domain" description="2-C-methyl-D-erythritol 2,4-cyclodiphosphate synthase" evidence="12">
    <location>
        <begin position="215"/>
        <end position="368"/>
    </location>
</feature>
<dbReference type="GO" id="GO:0008685">
    <property type="term" value="F:2-C-methyl-D-erythritol 2,4-cyclodiphosphate synthase activity"/>
    <property type="evidence" value="ECO:0007669"/>
    <property type="project" value="UniProtKB-UniRule"/>
</dbReference>
<feature type="binding site" evidence="11">
    <location>
        <begin position="275"/>
        <end position="279"/>
    </location>
    <ligand>
        <name>4-CDP-2-C-methyl-D-erythritol 2-phosphate</name>
        <dbReference type="ChEBI" id="CHEBI:57919"/>
    </ligand>
</feature>
<gene>
    <name evidence="11" type="primary">ispDF</name>
    <name evidence="13" type="ORF">CYPRO_1006</name>
</gene>
<comment type="catalytic activity">
    <reaction evidence="11">
        <text>2-C-methyl-D-erythritol 4-phosphate + CTP + H(+) = 4-CDP-2-C-methyl-D-erythritol + diphosphate</text>
        <dbReference type="Rhea" id="RHEA:13429"/>
        <dbReference type="ChEBI" id="CHEBI:15378"/>
        <dbReference type="ChEBI" id="CHEBI:33019"/>
        <dbReference type="ChEBI" id="CHEBI:37563"/>
        <dbReference type="ChEBI" id="CHEBI:57823"/>
        <dbReference type="ChEBI" id="CHEBI:58262"/>
        <dbReference type="EC" id="2.7.7.60"/>
    </reaction>
</comment>
<comment type="pathway">
    <text evidence="11">Isoprenoid biosynthesis; isopentenyl diphosphate biosynthesis via DXP pathway; isopentenyl diphosphate from 1-deoxy-D-xylulose 5-phosphate: step 2/6.</text>
</comment>
<feature type="binding site" evidence="11">
    <location>
        <position position="356"/>
    </location>
    <ligand>
        <name>4-CDP-2-C-methyl-D-erythritol 2-phosphate</name>
        <dbReference type="ChEBI" id="CHEBI:57919"/>
    </ligand>
</feature>
<organism evidence="13 14">
    <name type="scientific">Cyclonatronum proteinivorum</name>
    <dbReference type="NCBI Taxonomy" id="1457365"/>
    <lineage>
        <taxon>Bacteria</taxon>
        <taxon>Pseudomonadati</taxon>
        <taxon>Balneolota</taxon>
        <taxon>Balneolia</taxon>
        <taxon>Balneolales</taxon>
        <taxon>Cyclonatronaceae</taxon>
        <taxon>Cyclonatronum</taxon>
    </lineage>
</organism>
<keyword evidence="9 11" id="KW-0456">Lyase</keyword>
<dbReference type="Pfam" id="PF01128">
    <property type="entry name" value="IspD"/>
    <property type="match status" value="1"/>
</dbReference>
<evidence type="ECO:0000256" key="3">
    <source>
        <dbReference type="ARBA" id="ARBA00004709"/>
    </source>
</evidence>
<dbReference type="SUPFAM" id="SSF53448">
    <property type="entry name" value="Nucleotide-diphospho-sugar transferases"/>
    <property type="match status" value="1"/>
</dbReference>
<feature type="region of interest" description="2-C-methyl-D-erythritol 4-phosphate cytidylyltransferase" evidence="11">
    <location>
        <begin position="1"/>
        <end position="216"/>
    </location>
</feature>
<dbReference type="EC" id="2.7.7.60" evidence="11"/>
<feature type="binding site" evidence="11">
    <location>
        <begin position="346"/>
        <end position="349"/>
    </location>
    <ligand>
        <name>4-CDP-2-C-methyl-D-erythritol 2-phosphate</name>
        <dbReference type="ChEBI" id="CHEBI:57919"/>
    </ligand>
</feature>
<name>A0A345UIH9_9BACT</name>
<dbReference type="EMBL" id="CP027806">
    <property type="protein sequence ID" value="AXJ00281.1"/>
    <property type="molecule type" value="Genomic_DNA"/>
</dbReference>
<feature type="binding site" evidence="11">
    <location>
        <begin position="222"/>
        <end position="224"/>
    </location>
    <ligand>
        <name>4-CDP-2-C-methyl-D-erythritol 2-phosphate</name>
        <dbReference type="ChEBI" id="CHEBI:57919"/>
    </ligand>
</feature>
<dbReference type="NCBIfam" id="TIGR00453">
    <property type="entry name" value="ispD"/>
    <property type="match status" value="1"/>
</dbReference>
<evidence type="ECO:0000256" key="4">
    <source>
        <dbReference type="ARBA" id="ARBA00008480"/>
    </source>
</evidence>
<dbReference type="Pfam" id="PF02542">
    <property type="entry name" value="YgbB"/>
    <property type="match status" value="1"/>
</dbReference>
<dbReference type="Gene3D" id="3.30.1330.50">
    <property type="entry name" value="2-C-methyl-D-erythritol 2,4-cyclodiphosphate synthase"/>
    <property type="match status" value="1"/>
</dbReference>
<dbReference type="EC" id="4.6.1.12" evidence="11"/>
<comment type="similarity">
    <text evidence="4">Belongs to the IspF family.</text>
</comment>
<dbReference type="PANTHER" id="PTHR43181">
    <property type="entry name" value="2-C-METHYL-D-ERYTHRITOL 2,4-CYCLODIPHOSPHATE SYNTHASE, CHLOROPLASTIC"/>
    <property type="match status" value="1"/>
</dbReference>
<feature type="site" description="Transition state stabilizer" evidence="11">
    <location>
        <position position="7"/>
    </location>
</feature>
<dbReference type="FunFam" id="3.90.550.10:FF:000003">
    <property type="entry name" value="2-C-methyl-D-erythritol 4-phosphate cytidylyltransferase"/>
    <property type="match status" value="1"/>
</dbReference>
<feature type="binding site" evidence="11">
    <location>
        <position position="256"/>
    </location>
    <ligand>
        <name>a divalent metal cation</name>
        <dbReference type="ChEBI" id="CHEBI:60240"/>
    </ligand>
</feature>
<dbReference type="FunFam" id="3.30.1330.50:FF:000001">
    <property type="entry name" value="2-C-methyl-D-erythritol 2,4-cyclodiphosphate synthase"/>
    <property type="match status" value="1"/>
</dbReference>
<evidence type="ECO:0000256" key="10">
    <source>
        <dbReference type="ARBA" id="ARBA00023268"/>
    </source>
</evidence>
<dbReference type="Gene3D" id="3.90.550.10">
    <property type="entry name" value="Spore Coat Polysaccharide Biosynthesis Protein SpsA, Chain A"/>
    <property type="match status" value="1"/>
</dbReference>
<evidence type="ECO:0000256" key="8">
    <source>
        <dbReference type="ARBA" id="ARBA00023229"/>
    </source>
</evidence>
<dbReference type="GO" id="GO:0050518">
    <property type="term" value="F:2-C-methyl-D-erythritol 4-phosphate cytidylyltransferase activity"/>
    <property type="evidence" value="ECO:0007669"/>
    <property type="project" value="UniProtKB-UniRule"/>
</dbReference>
<evidence type="ECO:0000256" key="9">
    <source>
        <dbReference type="ARBA" id="ARBA00023239"/>
    </source>
</evidence>
<evidence type="ECO:0000256" key="7">
    <source>
        <dbReference type="ARBA" id="ARBA00022723"/>
    </source>
</evidence>